<reference evidence="1" key="3">
    <citation type="submission" date="2015-02" db="UniProtKB">
        <authorList>
            <consortium name="EnsemblProtists"/>
        </authorList>
    </citation>
    <scope>IDENTIFICATION</scope>
    <source>
        <strain evidence="1">DAOM BR144</strain>
    </source>
</reference>
<dbReference type="HOGENOM" id="CLU_015303_0_1_1"/>
<dbReference type="EMBL" id="GL376636">
    <property type="status" value="NOT_ANNOTATED_CDS"/>
    <property type="molecule type" value="Genomic_DNA"/>
</dbReference>
<sequence>MKFPLPANTFPRIHLSEDDMRALEGLSNFFVRETMDHYAEHRFVNNGVVDTTRWKKMKQREDVRVYRESTQTANTRATQSSTSMIDDARFIDQSSMAMPVLLTVGTLNGTLEDVMYGYSTPTQDAMKVKTAYVGDGFVDWANLASIIKPTPEDPFRELSIRWTVKSHPHYVGVVMRVRDLLYLESIGITKTKDGERIGYCFQHSIEIPEIRELHELNIVRGKVSFCHLFRQKSENTVELYVRGLIRPMGDATASITAISGTEFCISIWKNMHCAQMKKLAWLVRTNSAQERATLQPTTSCVVCSKAFKTGSFLSSKGKTCRLCLGPVCSSCRVTMPLCFTTELLQEVIQKKITFCTTCVQRARRTSARHVATSEMLEADRKYLPGVVGGSSMFMSDSSSSLSSPSSHVSR</sequence>
<dbReference type="AlphaFoldDB" id="K3W6C3"/>
<reference evidence="2" key="2">
    <citation type="submission" date="2010-04" db="EMBL/GenBank/DDBJ databases">
        <authorList>
            <person name="Buell R."/>
            <person name="Hamilton J."/>
            <person name="Hostetler J."/>
        </authorList>
    </citation>
    <scope>NUCLEOTIDE SEQUENCE [LARGE SCALE GENOMIC DNA]</scope>
    <source>
        <strain evidence="2">DAOM:BR144</strain>
    </source>
</reference>
<dbReference type="eggNOG" id="ENOG502SKFA">
    <property type="taxonomic scope" value="Eukaryota"/>
</dbReference>
<name>K3W6C3_GLOUD</name>
<dbReference type="InParanoid" id="K3W6C3"/>
<dbReference type="CDD" id="cd00065">
    <property type="entry name" value="FYVE_like_SF"/>
    <property type="match status" value="1"/>
</dbReference>
<dbReference type="EnsemblProtists" id="PYU1_T000514">
    <property type="protein sequence ID" value="PYU1_T000514"/>
    <property type="gene ID" value="PYU1_G000514"/>
</dbReference>
<dbReference type="Gene3D" id="3.30.530.20">
    <property type="match status" value="1"/>
</dbReference>
<keyword evidence="2" id="KW-1185">Reference proteome</keyword>
<dbReference type="OMA" id="CEGLMED"/>
<accession>K3W6C3</accession>
<evidence type="ECO:0000313" key="1">
    <source>
        <dbReference type="EnsemblProtists" id="PYU1_T000514"/>
    </source>
</evidence>
<dbReference type="VEuPathDB" id="FungiDB:PYU1_G000514"/>
<dbReference type="PANTHER" id="PTHR13510">
    <property type="entry name" value="FYVE-FINGER-CONTAINING RAB5 EFFECTOR PROTEIN RABENOSYN-5-RELATED"/>
    <property type="match status" value="1"/>
</dbReference>
<protein>
    <recommendedName>
        <fullName evidence="3">FYVE-type domain-containing protein</fullName>
    </recommendedName>
</protein>
<dbReference type="InterPro" id="IPR052727">
    <property type="entry name" value="Rab4/Rab5_effector"/>
</dbReference>
<evidence type="ECO:0008006" key="3">
    <source>
        <dbReference type="Google" id="ProtNLM"/>
    </source>
</evidence>
<organism evidence="1 2">
    <name type="scientific">Globisporangium ultimum (strain ATCC 200006 / CBS 805.95 / DAOM BR144)</name>
    <name type="common">Pythium ultimum</name>
    <dbReference type="NCBI Taxonomy" id="431595"/>
    <lineage>
        <taxon>Eukaryota</taxon>
        <taxon>Sar</taxon>
        <taxon>Stramenopiles</taxon>
        <taxon>Oomycota</taxon>
        <taxon>Peronosporomycetes</taxon>
        <taxon>Pythiales</taxon>
        <taxon>Pythiaceae</taxon>
        <taxon>Globisporangium</taxon>
    </lineage>
</organism>
<evidence type="ECO:0000313" key="2">
    <source>
        <dbReference type="Proteomes" id="UP000019132"/>
    </source>
</evidence>
<proteinExistence type="predicted"/>
<dbReference type="PANTHER" id="PTHR13510:SF44">
    <property type="entry name" value="RABENOSYN-5"/>
    <property type="match status" value="1"/>
</dbReference>
<dbReference type="Proteomes" id="UP000019132">
    <property type="component" value="Unassembled WGS sequence"/>
</dbReference>
<dbReference type="InterPro" id="IPR023393">
    <property type="entry name" value="START-like_dom_sf"/>
</dbReference>
<reference evidence="2" key="1">
    <citation type="journal article" date="2010" name="Genome Biol.">
        <title>Genome sequence of the necrotrophic plant pathogen Pythium ultimum reveals original pathogenicity mechanisms and effector repertoire.</title>
        <authorList>
            <person name="Levesque C.A."/>
            <person name="Brouwer H."/>
            <person name="Cano L."/>
            <person name="Hamilton J.P."/>
            <person name="Holt C."/>
            <person name="Huitema E."/>
            <person name="Raffaele S."/>
            <person name="Robideau G.P."/>
            <person name="Thines M."/>
            <person name="Win J."/>
            <person name="Zerillo M.M."/>
            <person name="Beakes G.W."/>
            <person name="Boore J.L."/>
            <person name="Busam D."/>
            <person name="Dumas B."/>
            <person name="Ferriera S."/>
            <person name="Fuerstenberg S.I."/>
            <person name="Gachon C.M."/>
            <person name="Gaulin E."/>
            <person name="Govers F."/>
            <person name="Grenville-Briggs L."/>
            <person name="Horner N."/>
            <person name="Hostetler J."/>
            <person name="Jiang R.H."/>
            <person name="Johnson J."/>
            <person name="Krajaejun T."/>
            <person name="Lin H."/>
            <person name="Meijer H.J."/>
            <person name="Moore B."/>
            <person name="Morris P."/>
            <person name="Phuntmart V."/>
            <person name="Puiu D."/>
            <person name="Shetty J."/>
            <person name="Stajich J.E."/>
            <person name="Tripathy S."/>
            <person name="Wawra S."/>
            <person name="van West P."/>
            <person name="Whitty B.R."/>
            <person name="Coutinho P.M."/>
            <person name="Henrissat B."/>
            <person name="Martin F."/>
            <person name="Thomas P.D."/>
            <person name="Tyler B.M."/>
            <person name="De Vries R.P."/>
            <person name="Kamoun S."/>
            <person name="Yandell M."/>
            <person name="Tisserat N."/>
            <person name="Buell C.R."/>
        </authorList>
    </citation>
    <scope>NUCLEOTIDE SEQUENCE</scope>
    <source>
        <strain evidence="2">DAOM:BR144</strain>
    </source>
</reference>